<evidence type="ECO:0000313" key="4">
    <source>
        <dbReference type="Proteomes" id="UP000321947"/>
    </source>
</evidence>
<evidence type="ECO:0000313" key="1">
    <source>
        <dbReference type="EMBL" id="KAA0061372.1"/>
    </source>
</evidence>
<reference evidence="3 4" key="1">
    <citation type="submission" date="2019-08" db="EMBL/GenBank/DDBJ databases">
        <title>Draft genome sequences of two oriental melons (Cucumis melo L. var makuwa).</title>
        <authorList>
            <person name="Kwon S.-Y."/>
        </authorList>
    </citation>
    <scope>NUCLEOTIDE SEQUENCE [LARGE SCALE GENOMIC DNA]</scope>
    <source>
        <strain evidence="4">cv. Chang Bougi</strain>
        <strain evidence="3">cv. SW 3</strain>
        <tissue evidence="2">Leaf</tissue>
    </source>
</reference>
<name>A0A5D3CS24_CUCMM</name>
<comment type="caution">
    <text evidence="2">The sequence shown here is derived from an EMBL/GenBank/DDBJ whole genome shotgun (WGS) entry which is preliminary data.</text>
</comment>
<sequence length="113" mass="12315">MQGGRIEKVRRCVVPGVKSWARHWSLNLAALSFVVKDGILPTHKNVGKSEKNVGKGYADVFHGVRNNVVRNELEEAFSTPYQQGVEHASPKVVTCVGQRGVGSSSPDRPYADA</sequence>
<organism evidence="2 4">
    <name type="scientific">Cucumis melo var. makuwa</name>
    <name type="common">Oriental melon</name>
    <dbReference type="NCBI Taxonomy" id="1194695"/>
    <lineage>
        <taxon>Eukaryota</taxon>
        <taxon>Viridiplantae</taxon>
        <taxon>Streptophyta</taxon>
        <taxon>Embryophyta</taxon>
        <taxon>Tracheophyta</taxon>
        <taxon>Spermatophyta</taxon>
        <taxon>Magnoliopsida</taxon>
        <taxon>eudicotyledons</taxon>
        <taxon>Gunneridae</taxon>
        <taxon>Pentapetalae</taxon>
        <taxon>rosids</taxon>
        <taxon>fabids</taxon>
        <taxon>Cucurbitales</taxon>
        <taxon>Cucurbitaceae</taxon>
        <taxon>Benincaseae</taxon>
        <taxon>Cucumis</taxon>
    </lineage>
</organism>
<evidence type="ECO:0000313" key="2">
    <source>
        <dbReference type="EMBL" id="TYK14727.1"/>
    </source>
</evidence>
<dbReference type="EMBL" id="SSTD01009149">
    <property type="protein sequence ID" value="TYK14727.1"/>
    <property type="molecule type" value="Genomic_DNA"/>
</dbReference>
<evidence type="ECO:0000313" key="3">
    <source>
        <dbReference type="Proteomes" id="UP000321393"/>
    </source>
</evidence>
<dbReference type="EMBL" id="SSTE01004817">
    <property type="protein sequence ID" value="KAA0061372.1"/>
    <property type="molecule type" value="Genomic_DNA"/>
</dbReference>
<accession>A0A5D3CS24</accession>
<dbReference type="AlphaFoldDB" id="A0A5D3CS24"/>
<dbReference type="Proteomes" id="UP000321393">
    <property type="component" value="Unassembled WGS sequence"/>
</dbReference>
<dbReference type="Proteomes" id="UP000321947">
    <property type="component" value="Unassembled WGS sequence"/>
</dbReference>
<proteinExistence type="predicted"/>
<protein>
    <submittedName>
        <fullName evidence="2">Uncharacterized protein</fullName>
    </submittedName>
</protein>
<gene>
    <name evidence="2" type="ORF">E5676_scaffold692G00590</name>
    <name evidence="1" type="ORF">E6C27_scaffold749G00580</name>
</gene>